<evidence type="ECO:0000313" key="4">
    <source>
        <dbReference type="Proteomes" id="UP000176037"/>
    </source>
</evidence>
<sequence length="1020" mass="111199">MKKLETLQNAYRTQPRAVRISTWLIAFYLLYALLLGLLTPYVLQSKVPQWLGDFTGRQVSIQKITINPFLLRIRVTDFRIAEADSNDDFFRFGLLELDAGFLTSLFTFTPTIEHLYIDELYSQLIRQQGGADPRFNFSDMLNRITAQPAPEAAKQEQKENSGIPHIRLGLLRFSRGELKVLDKVTGAELVYPDLSFELAQLDTRANLPSSVRTEEEGKPDNLYQLALATQEGGSIELDGLFQLAPLAVSGNVALKHIALPPLWPLSEDIVEARLTRGRLDFSIQYQLLETPQGFGFKAGQGQLTLSEIALSDASDERITVESLAVNQLAIDSFNQRVDIADVSIDAPVVSATYSHDGIDLARMFTPKSGSADAVKPATKANNEAQSDWRIVLGGLRLSGGDIQLQEKAIAEQMYWRAFPINITTGTVDTRFTAPVEYAIDLAMSGEPQALPESAQGKFSSQGLIYVPEQKVEASVNVSDLVLSQAQPYLQSIINIAVEDGTFSTTGNVKAGADGQIELSASARINDLVVLDGLQHEPLLKWQVMTVDGIHYVSQDNRLAIAGITLEKPYAKLLIDEQKRTNISAIMVSNTPSVAQQESAQQAPPRESDDTSAPMDVRIETIKVKEGTAYFADESLTPQFASSLESLNGSVNKLYSDTGTAAEVAISGKIDSYAPVSLNGEINPLLDDMYLDLDFAVSGAELTSVNPYSGTYMGYYIDKGLLSLDVRYKVQNNELDGDNHVVIDQLTLGRQSDSEQALSLPLGLAVALLQDSDGVIDLGLEVSGDLENPDFSFGSIILKALGNLITKAVTAPFSFLASLVGSEDELNHIEFTAGQDSLSEQASSRLATLAEALNQRPGLRVSIEGGVDAVSDARELAVSQLHQTLLQRSGLASLPEDLSASNIPLQGPLPAALEAMFTEQFTIPVEQERERFTTQLQANSEEPVTAEQIPRAMHIAMYNRLRDEISVTEAQLAGLAQRRGKMVKAYLANEAGVDASRLFLLNSRQHLQSAASQVVLSLEAN</sequence>
<comment type="caution">
    <text evidence="3">The sequence shown here is derived from an EMBL/GenBank/DDBJ whole genome shotgun (WGS) entry which is preliminary data.</text>
</comment>
<feature type="compositionally biased region" description="Polar residues" evidence="1">
    <location>
        <begin position="592"/>
        <end position="601"/>
    </location>
</feature>
<evidence type="ECO:0000256" key="2">
    <source>
        <dbReference type="SAM" id="Phobius"/>
    </source>
</evidence>
<feature type="region of interest" description="Disordered" evidence="1">
    <location>
        <begin position="592"/>
        <end position="612"/>
    </location>
</feature>
<dbReference type="Proteomes" id="UP000176037">
    <property type="component" value="Unassembled WGS sequence"/>
</dbReference>
<keyword evidence="2" id="KW-1133">Transmembrane helix</keyword>
<protein>
    <submittedName>
        <fullName evidence="3">Uncharacterized protein</fullName>
    </submittedName>
</protein>
<feature type="transmembrane region" description="Helical" evidence="2">
    <location>
        <begin position="20"/>
        <end position="43"/>
    </location>
</feature>
<gene>
    <name evidence="3" type="ORF">BFC17_13835</name>
</gene>
<name>A0A1E8FGS7_9ALTE</name>
<dbReference type="PANTHER" id="PTHR30441">
    <property type="entry name" value="DUF748 DOMAIN-CONTAINING PROTEIN"/>
    <property type="match status" value="1"/>
</dbReference>
<keyword evidence="2" id="KW-0812">Transmembrane</keyword>
<dbReference type="InterPro" id="IPR052894">
    <property type="entry name" value="AsmA-related"/>
</dbReference>
<dbReference type="Pfam" id="PF05359">
    <property type="entry name" value="DUF748"/>
    <property type="match status" value="1"/>
</dbReference>
<dbReference type="OrthoDB" id="9757969at2"/>
<organism evidence="3 4">
    <name type="scientific">Alteromonas lipolytica</name>
    <dbReference type="NCBI Taxonomy" id="1856405"/>
    <lineage>
        <taxon>Bacteria</taxon>
        <taxon>Pseudomonadati</taxon>
        <taxon>Pseudomonadota</taxon>
        <taxon>Gammaproteobacteria</taxon>
        <taxon>Alteromonadales</taxon>
        <taxon>Alteromonadaceae</taxon>
        <taxon>Alteromonas/Salinimonas group</taxon>
        <taxon>Alteromonas</taxon>
    </lineage>
</organism>
<reference evidence="3 4" key="1">
    <citation type="submission" date="2016-09" db="EMBL/GenBank/DDBJ databases">
        <title>Alteromonas lipolytica, a new species isolated from sea water.</title>
        <authorList>
            <person name="Wu Y.-H."/>
            <person name="Cheng H."/>
            <person name="Xu X.-W."/>
        </authorList>
    </citation>
    <scope>NUCLEOTIDE SEQUENCE [LARGE SCALE GENOMIC DNA]</scope>
    <source>
        <strain evidence="3 4">JW12</strain>
    </source>
</reference>
<dbReference type="AlphaFoldDB" id="A0A1E8FGS7"/>
<evidence type="ECO:0000256" key="1">
    <source>
        <dbReference type="SAM" id="MobiDB-lite"/>
    </source>
</evidence>
<evidence type="ECO:0000313" key="3">
    <source>
        <dbReference type="EMBL" id="OFI34663.1"/>
    </source>
</evidence>
<accession>A0A1E8FGS7</accession>
<dbReference type="PANTHER" id="PTHR30441:SF8">
    <property type="entry name" value="DUF748 DOMAIN-CONTAINING PROTEIN"/>
    <property type="match status" value="1"/>
</dbReference>
<dbReference type="GO" id="GO:0090313">
    <property type="term" value="P:regulation of protein targeting to membrane"/>
    <property type="evidence" value="ECO:0007669"/>
    <property type="project" value="TreeGrafter"/>
</dbReference>
<dbReference type="RefSeq" id="WP_070175581.1">
    <property type="nucleotide sequence ID" value="NZ_BMJR01000001.1"/>
</dbReference>
<proteinExistence type="predicted"/>
<dbReference type="STRING" id="1856405.BFC17_13835"/>
<keyword evidence="2" id="KW-0472">Membrane</keyword>
<dbReference type="EMBL" id="MJIC01000010">
    <property type="protein sequence ID" value="OFI34663.1"/>
    <property type="molecule type" value="Genomic_DNA"/>
</dbReference>
<dbReference type="GO" id="GO:0005886">
    <property type="term" value="C:plasma membrane"/>
    <property type="evidence" value="ECO:0007669"/>
    <property type="project" value="TreeGrafter"/>
</dbReference>
<keyword evidence="4" id="KW-1185">Reference proteome</keyword>
<dbReference type="InterPro" id="IPR008023">
    <property type="entry name" value="DUF748"/>
</dbReference>